<proteinExistence type="predicted"/>
<dbReference type="PANTHER" id="PTHR36122">
    <property type="entry name" value="NICOTINAMIDE RIBOSIDE TRANSPORTER PNUC"/>
    <property type="match status" value="1"/>
</dbReference>
<keyword evidence="4 7" id="KW-0812">Transmembrane</keyword>
<evidence type="ECO:0008006" key="9">
    <source>
        <dbReference type="Google" id="ProtNLM"/>
    </source>
</evidence>
<keyword evidence="2" id="KW-0813">Transport</keyword>
<accession>A0A382CMW8</accession>
<evidence type="ECO:0000256" key="4">
    <source>
        <dbReference type="ARBA" id="ARBA00022692"/>
    </source>
</evidence>
<dbReference type="Pfam" id="PF04973">
    <property type="entry name" value="NMN_transporter"/>
    <property type="match status" value="1"/>
</dbReference>
<organism evidence="8">
    <name type="scientific">marine metagenome</name>
    <dbReference type="NCBI Taxonomy" id="408172"/>
    <lineage>
        <taxon>unclassified sequences</taxon>
        <taxon>metagenomes</taxon>
        <taxon>ecological metagenomes</taxon>
    </lineage>
</organism>
<dbReference type="GO" id="GO:0034257">
    <property type="term" value="F:nicotinamide riboside transmembrane transporter activity"/>
    <property type="evidence" value="ECO:0007669"/>
    <property type="project" value="InterPro"/>
</dbReference>
<dbReference type="AlphaFoldDB" id="A0A382CMW8"/>
<name>A0A382CMW8_9ZZZZ</name>
<reference evidence="8" key="1">
    <citation type="submission" date="2018-05" db="EMBL/GenBank/DDBJ databases">
        <authorList>
            <person name="Lanie J.A."/>
            <person name="Ng W.-L."/>
            <person name="Kazmierczak K.M."/>
            <person name="Andrzejewski T.M."/>
            <person name="Davidsen T.M."/>
            <person name="Wayne K.J."/>
            <person name="Tettelin H."/>
            <person name="Glass J.I."/>
            <person name="Rusch D."/>
            <person name="Podicherti R."/>
            <person name="Tsui H.-C.T."/>
            <person name="Winkler M.E."/>
        </authorList>
    </citation>
    <scope>NUCLEOTIDE SEQUENCE</scope>
</reference>
<dbReference type="EMBL" id="UINC01035112">
    <property type="protein sequence ID" value="SVB27001.1"/>
    <property type="molecule type" value="Genomic_DNA"/>
</dbReference>
<feature type="transmembrane region" description="Helical" evidence="7">
    <location>
        <begin position="85"/>
        <end position="106"/>
    </location>
</feature>
<evidence type="ECO:0000256" key="1">
    <source>
        <dbReference type="ARBA" id="ARBA00004651"/>
    </source>
</evidence>
<dbReference type="NCBIfam" id="TIGR01528">
    <property type="entry name" value="NMN_trans_PnuC"/>
    <property type="match status" value="1"/>
</dbReference>
<dbReference type="GO" id="GO:0005886">
    <property type="term" value="C:plasma membrane"/>
    <property type="evidence" value="ECO:0007669"/>
    <property type="project" value="UniProtKB-SubCell"/>
</dbReference>
<evidence type="ECO:0000256" key="3">
    <source>
        <dbReference type="ARBA" id="ARBA00022475"/>
    </source>
</evidence>
<feature type="transmembrane region" description="Helical" evidence="7">
    <location>
        <begin position="112"/>
        <end position="133"/>
    </location>
</feature>
<comment type="subcellular location">
    <subcellularLocation>
        <location evidence="1">Cell membrane</location>
        <topology evidence="1">Multi-pass membrane protein</topology>
    </subcellularLocation>
</comment>
<feature type="transmembrane region" description="Helical" evidence="7">
    <location>
        <begin position="140"/>
        <end position="173"/>
    </location>
</feature>
<evidence type="ECO:0000256" key="5">
    <source>
        <dbReference type="ARBA" id="ARBA00022989"/>
    </source>
</evidence>
<evidence type="ECO:0000256" key="7">
    <source>
        <dbReference type="SAM" id="Phobius"/>
    </source>
</evidence>
<keyword evidence="3" id="KW-1003">Cell membrane</keyword>
<evidence type="ECO:0000313" key="8">
    <source>
        <dbReference type="EMBL" id="SVB27001.1"/>
    </source>
</evidence>
<evidence type="ECO:0000256" key="6">
    <source>
        <dbReference type="ARBA" id="ARBA00023136"/>
    </source>
</evidence>
<gene>
    <name evidence="8" type="ORF">METZ01_LOCUS179855</name>
</gene>
<sequence length="174" mass="20138">MIDNLAEIIGVMFAIGYLLLAVRQIIWCWLAWILSSLLYLYVMFNAGLYMEAALQIFYVAMGLYGWMQWSKGGTEEHLVVRRWGLGNHLFAVSVILILTLLSGEVLSNYTTAAMPFMDALTTWGAIVTTYMVAKKLIENWIYWFVIDSISIYLFMSRELYFTAVLFFVYLFIII</sequence>
<feature type="transmembrane region" description="Helical" evidence="7">
    <location>
        <begin position="12"/>
        <end position="32"/>
    </location>
</feature>
<protein>
    <recommendedName>
        <fullName evidence="9">Nicotinamide riboside transporter PnuC</fullName>
    </recommendedName>
</protein>
<keyword evidence="5 7" id="KW-1133">Transmembrane helix</keyword>
<feature type="transmembrane region" description="Helical" evidence="7">
    <location>
        <begin position="38"/>
        <end position="64"/>
    </location>
</feature>
<evidence type="ECO:0000256" key="2">
    <source>
        <dbReference type="ARBA" id="ARBA00022448"/>
    </source>
</evidence>
<feature type="non-terminal residue" evidence="8">
    <location>
        <position position="174"/>
    </location>
</feature>
<keyword evidence="6 7" id="KW-0472">Membrane</keyword>
<dbReference type="PANTHER" id="PTHR36122:SF2">
    <property type="entry name" value="NICOTINAMIDE RIBOSIDE TRANSPORTER PNUC"/>
    <property type="match status" value="1"/>
</dbReference>
<dbReference type="InterPro" id="IPR006419">
    <property type="entry name" value="NMN_transpt_PnuC"/>
</dbReference>